<evidence type="ECO:0000313" key="1">
    <source>
        <dbReference type="EMBL" id="MQM19143.1"/>
    </source>
</evidence>
<organism evidence="1 2">
    <name type="scientific">Colocasia esculenta</name>
    <name type="common">Wild taro</name>
    <name type="synonym">Arum esculentum</name>
    <dbReference type="NCBI Taxonomy" id="4460"/>
    <lineage>
        <taxon>Eukaryota</taxon>
        <taxon>Viridiplantae</taxon>
        <taxon>Streptophyta</taxon>
        <taxon>Embryophyta</taxon>
        <taxon>Tracheophyta</taxon>
        <taxon>Spermatophyta</taxon>
        <taxon>Magnoliopsida</taxon>
        <taxon>Liliopsida</taxon>
        <taxon>Araceae</taxon>
        <taxon>Aroideae</taxon>
        <taxon>Colocasieae</taxon>
        <taxon>Colocasia</taxon>
    </lineage>
</organism>
<dbReference type="AlphaFoldDB" id="A0A843XIU8"/>
<sequence>MIAGLHEMLARMEQNQQAMVAQGEAASHLIAPAPVIHDDAGPTVKCRLRMWTFRVAVALGGIGVDANLRILQVIGSPEGMFPTLFSIPLAPACCPSVPKASN</sequence>
<keyword evidence="2" id="KW-1185">Reference proteome</keyword>
<dbReference type="Proteomes" id="UP000652761">
    <property type="component" value="Unassembled WGS sequence"/>
</dbReference>
<name>A0A843XIU8_COLES</name>
<feature type="non-terminal residue" evidence="1">
    <location>
        <position position="1"/>
    </location>
</feature>
<dbReference type="EMBL" id="NMUH01008694">
    <property type="protein sequence ID" value="MQM19143.1"/>
    <property type="molecule type" value="Genomic_DNA"/>
</dbReference>
<evidence type="ECO:0000313" key="2">
    <source>
        <dbReference type="Proteomes" id="UP000652761"/>
    </source>
</evidence>
<accession>A0A843XIU8</accession>
<proteinExistence type="predicted"/>
<reference evidence="1" key="1">
    <citation type="submission" date="2017-07" db="EMBL/GenBank/DDBJ databases">
        <title>Taro Niue Genome Assembly and Annotation.</title>
        <authorList>
            <person name="Atibalentja N."/>
            <person name="Keating K."/>
            <person name="Fields C.J."/>
        </authorList>
    </citation>
    <scope>NUCLEOTIDE SEQUENCE</scope>
    <source>
        <strain evidence="1">Niue_2</strain>
        <tissue evidence="1">Leaf</tissue>
    </source>
</reference>
<protein>
    <submittedName>
        <fullName evidence="1">Uncharacterized protein</fullName>
    </submittedName>
</protein>
<comment type="caution">
    <text evidence="1">The sequence shown here is derived from an EMBL/GenBank/DDBJ whole genome shotgun (WGS) entry which is preliminary data.</text>
</comment>
<gene>
    <name evidence="1" type="ORF">Taro_052143</name>
</gene>